<feature type="compositionally biased region" description="Basic and acidic residues" evidence="2">
    <location>
        <begin position="39"/>
        <end position="48"/>
    </location>
</feature>
<dbReference type="EMBL" id="QGKY02000089">
    <property type="protein sequence ID" value="KAF2612691.1"/>
    <property type="molecule type" value="Genomic_DNA"/>
</dbReference>
<accession>A0A8S9M3W4</accession>
<feature type="coiled-coil region" evidence="1">
    <location>
        <begin position="54"/>
        <end position="84"/>
    </location>
</feature>
<evidence type="ECO:0000256" key="2">
    <source>
        <dbReference type="SAM" id="MobiDB-lite"/>
    </source>
</evidence>
<feature type="region of interest" description="Disordered" evidence="2">
    <location>
        <begin position="27"/>
        <end position="52"/>
    </location>
</feature>
<dbReference type="PANTHER" id="PTHR47347:SF2">
    <property type="entry name" value="GOLGIN CANDIDATE 5"/>
    <property type="match status" value="1"/>
</dbReference>
<gene>
    <name evidence="3" type="ORF">F2Q70_00012924</name>
</gene>
<dbReference type="AlphaFoldDB" id="A0A8S9M3W4"/>
<evidence type="ECO:0000256" key="1">
    <source>
        <dbReference type="SAM" id="Coils"/>
    </source>
</evidence>
<protein>
    <submittedName>
        <fullName evidence="3">Uncharacterized protein</fullName>
    </submittedName>
</protein>
<organism evidence="3">
    <name type="scientific">Brassica cretica</name>
    <name type="common">Mustard</name>
    <dbReference type="NCBI Taxonomy" id="69181"/>
    <lineage>
        <taxon>Eukaryota</taxon>
        <taxon>Viridiplantae</taxon>
        <taxon>Streptophyta</taxon>
        <taxon>Embryophyta</taxon>
        <taxon>Tracheophyta</taxon>
        <taxon>Spermatophyta</taxon>
        <taxon>Magnoliopsida</taxon>
        <taxon>eudicotyledons</taxon>
        <taxon>Gunneridae</taxon>
        <taxon>Pentapetalae</taxon>
        <taxon>rosids</taxon>
        <taxon>malvids</taxon>
        <taxon>Brassicales</taxon>
        <taxon>Brassicaceae</taxon>
        <taxon>Brassiceae</taxon>
        <taxon>Brassica</taxon>
    </lineage>
</organism>
<proteinExistence type="predicted"/>
<evidence type="ECO:0000313" key="3">
    <source>
        <dbReference type="EMBL" id="KAF2612691.1"/>
    </source>
</evidence>
<sequence>MANYELLISELKSGRFMQTVVARRVKKSGGVHGSSSKDATAEELERSSRPGQLNKLLEKERERAAENTQEYLAAKEEADTLEGRANQLELGAITKLRSLAGSHYFPFTVRLSSLKPGEKSDSVMLPIVVRRGERCKRNVCCFVLSRLFCAIKETHRICGSVGEIEFPLG</sequence>
<name>A0A8S9M3W4_BRACR</name>
<comment type="caution">
    <text evidence="3">The sequence shown here is derived from an EMBL/GenBank/DDBJ whole genome shotgun (WGS) entry which is preliminary data.</text>
</comment>
<dbReference type="PANTHER" id="PTHR47347">
    <property type="entry name" value="GOLGIN CANDIDATE 5"/>
    <property type="match status" value="1"/>
</dbReference>
<keyword evidence="1" id="KW-0175">Coiled coil</keyword>
<reference evidence="3" key="1">
    <citation type="submission" date="2019-12" db="EMBL/GenBank/DDBJ databases">
        <title>Genome sequencing and annotation of Brassica cretica.</title>
        <authorList>
            <person name="Studholme D.J."/>
            <person name="Sarris P.F."/>
        </authorList>
    </citation>
    <scope>NUCLEOTIDE SEQUENCE</scope>
    <source>
        <strain evidence="3">PFS-102/07</strain>
        <tissue evidence="3">Leaf</tissue>
    </source>
</reference>